<name>A0A6P4YDE1_BRABE</name>
<evidence type="ECO:0000256" key="4">
    <source>
        <dbReference type="ARBA" id="ARBA00022490"/>
    </source>
</evidence>
<dbReference type="CDD" id="cd03708">
    <property type="entry name" value="GTPBP_III"/>
    <property type="match status" value="1"/>
</dbReference>
<dbReference type="FunFam" id="2.40.30.10:FF:000014">
    <property type="entry name" value="Probable GTP-binding protein 1"/>
    <property type="match status" value="1"/>
</dbReference>
<feature type="domain" description="Tr-type G" evidence="9">
    <location>
        <begin position="146"/>
        <end position="410"/>
    </location>
</feature>
<evidence type="ECO:0000256" key="8">
    <source>
        <dbReference type="SAM" id="MobiDB-lite"/>
    </source>
</evidence>
<evidence type="ECO:0000313" key="10">
    <source>
        <dbReference type="Proteomes" id="UP000515135"/>
    </source>
</evidence>
<dbReference type="PROSITE" id="PS51722">
    <property type="entry name" value="G_TR_2"/>
    <property type="match status" value="1"/>
</dbReference>
<feature type="compositionally biased region" description="Basic residues" evidence="8">
    <location>
        <begin position="609"/>
        <end position="623"/>
    </location>
</feature>
<gene>
    <name evidence="11" type="primary">LOC109462783</name>
</gene>
<keyword evidence="4" id="KW-0963">Cytoplasm</keyword>
<dbReference type="RefSeq" id="XP_019614941.1">
    <property type="nucleotide sequence ID" value="XM_019759382.1"/>
</dbReference>
<dbReference type="InterPro" id="IPR004161">
    <property type="entry name" value="EFTu-like_2"/>
</dbReference>
<dbReference type="KEGG" id="bbel:109462783"/>
<evidence type="ECO:0000256" key="2">
    <source>
        <dbReference type="ARBA" id="ARBA00007249"/>
    </source>
</evidence>
<accession>A0A6P4YDE1</accession>
<keyword evidence="10" id="KW-1185">Reference proteome</keyword>
<evidence type="ECO:0000256" key="7">
    <source>
        <dbReference type="ARBA" id="ARBA00025630"/>
    </source>
</evidence>
<proteinExistence type="inferred from homology"/>
<comment type="function">
    <text evidence="7">Promotes degradation of target mRNA species. Plays a role in the regulation of circadian mRNA stability. Binds GTP and has GTPase activity.</text>
</comment>
<dbReference type="InterPro" id="IPR027417">
    <property type="entry name" value="P-loop_NTPase"/>
</dbReference>
<evidence type="ECO:0000256" key="1">
    <source>
        <dbReference type="ARBA" id="ARBA00004496"/>
    </source>
</evidence>
<dbReference type="OrthoDB" id="248233at2759"/>
<dbReference type="Gene3D" id="2.40.30.10">
    <property type="entry name" value="Translation factors"/>
    <property type="match status" value="2"/>
</dbReference>
<dbReference type="InterPro" id="IPR009001">
    <property type="entry name" value="Transl_elong_EF1A/Init_IF2_C"/>
</dbReference>
<dbReference type="AlphaFoldDB" id="A0A6P4YDE1"/>
<evidence type="ECO:0000259" key="9">
    <source>
        <dbReference type="PROSITE" id="PS51722"/>
    </source>
</evidence>
<dbReference type="SUPFAM" id="SSF52540">
    <property type="entry name" value="P-loop containing nucleoside triphosphate hydrolases"/>
    <property type="match status" value="2"/>
</dbReference>
<dbReference type="Gene3D" id="3.40.50.300">
    <property type="entry name" value="P-loop containing nucleotide triphosphate hydrolases"/>
    <property type="match status" value="2"/>
</dbReference>
<dbReference type="CDD" id="cd03694">
    <property type="entry name" value="GTPBP_II"/>
    <property type="match status" value="1"/>
</dbReference>
<dbReference type="GO" id="GO:0003746">
    <property type="term" value="F:translation elongation factor activity"/>
    <property type="evidence" value="ECO:0007669"/>
    <property type="project" value="TreeGrafter"/>
</dbReference>
<dbReference type="GO" id="GO:0005525">
    <property type="term" value="F:GTP binding"/>
    <property type="evidence" value="ECO:0007669"/>
    <property type="project" value="UniProtKB-KW"/>
</dbReference>
<dbReference type="GO" id="GO:0003924">
    <property type="term" value="F:GTPase activity"/>
    <property type="evidence" value="ECO:0007669"/>
    <property type="project" value="InterPro"/>
</dbReference>
<organism evidence="10 11">
    <name type="scientific">Branchiostoma belcheri</name>
    <name type="common">Amphioxus</name>
    <dbReference type="NCBI Taxonomy" id="7741"/>
    <lineage>
        <taxon>Eukaryota</taxon>
        <taxon>Metazoa</taxon>
        <taxon>Chordata</taxon>
        <taxon>Cephalochordata</taxon>
        <taxon>Leptocardii</taxon>
        <taxon>Amphioxiformes</taxon>
        <taxon>Branchiostomatidae</taxon>
        <taxon>Branchiostoma</taxon>
    </lineage>
</organism>
<comment type="similarity">
    <text evidence="2">Belongs to the TRAFAC class translation factor GTPase superfamily. Classic translation factor GTPase family. EF-Tu/EF-1A subfamily.</text>
</comment>
<protein>
    <recommendedName>
        <fullName evidence="3">GTP-binding protein 1</fullName>
    </recommendedName>
</protein>
<evidence type="ECO:0000256" key="3">
    <source>
        <dbReference type="ARBA" id="ARBA00015364"/>
    </source>
</evidence>
<dbReference type="GeneID" id="109462783"/>
<dbReference type="Pfam" id="PF03144">
    <property type="entry name" value="GTP_EFTU_D2"/>
    <property type="match status" value="1"/>
</dbReference>
<dbReference type="CDD" id="cd04165">
    <property type="entry name" value="GTPBP1_like"/>
    <property type="match status" value="1"/>
</dbReference>
<keyword evidence="5" id="KW-0547">Nucleotide-binding</keyword>
<dbReference type="GO" id="GO:0005737">
    <property type="term" value="C:cytoplasm"/>
    <property type="evidence" value="ECO:0007669"/>
    <property type="project" value="UniProtKB-SubCell"/>
</dbReference>
<dbReference type="PANTHER" id="PTHR43721:SF9">
    <property type="entry name" value="GTP-BINDING PROTEIN 1"/>
    <property type="match status" value="1"/>
</dbReference>
<dbReference type="Proteomes" id="UP000515135">
    <property type="component" value="Unplaced"/>
</dbReference>
<evidence type="ECO:0000256" key="6">
    <source>
        <dbReference type="ARBA" id="ARBA00023134"/>
    </source>
</evidence>
<dbReference type="InterPro" id="IPR009000">
    <property type="entry name" value="Transl_B-barrel_sf"/>
</dbReference>
<feature type="compositionally biased region" description="Gly residues" evidence="8">
    <location>
        <begin position="625"/>
        <end position="654"/>
    </location>
</feature>
<dbReference type="FunFam" id="2.40.30.10:FF:000028">
    <property type="entry name" value="GTP-binding protein 1,-like"/>
    <property type="match status" value="1"/>
</dbReference>
<feature type="region of interest" description="Disordered" evidence="8">
    <location>
        <begin position="602"/>
        <end position="690"/>
    </location>
</feature>
<dbReference type="Pfam" id="PF00009">
    <property type="entry name" value="GTP_EFTU"/>
    <property type="match status" value="1"/>
</dbReference>
<keyword evidence="6" id="KW-0342">GTP-binding</keyword>
<comment type="subcellular location">
    <subcellularLocation>
        <location evidence="1">Cytoplasm</location>
    </subcellularLocation>
</comment>
<sequence length="690" mass="74160">MASAVDMPLDAANVAVSSDDDDMVMGQDGDNFFAQDVAEMTNGGVVSGIPAKKLLVAPDDDTLGILLNQLQARLMEGQGETIWEIGKPEDGDDVGLTEAELKASEDTLRKLADSIDAVVTPLRQRQLGSGYMTEYLIRKRVDEEDFMEVRVAVVGNVDAGKSTLLGVLTHGELDNGRGVARQKLFRHKHEIESGRTSSVGNDILGFDSDGNVVNKPDTHGGSLDWIKICQESNKVITFIDLAGHERYLKTTIFGMTGHAPDFCMLMVGSNAGIIGMTKEHLGLALALNVPVFVVVTKIDMVGSNAGIIGMTKEHLGLALALNVPVFVVVTKIDMCPPNVLLDTLKLLQRLLKSPGCRKIPVLVSNKDDVITSATNFTSERVCPIFQVSNVTGENLDLLKMFLNLLSGRMSYDEHEPSEFQIDDTYSVPGVGTVVSGTCLRGVIRLNDTVLLGPDPLGQFQPVPVKSIHRKRMPVKEVRGGQTASFALKKIKRSSIRKGMVMVSPDLHPQACWEFEGEILVLHHPTTISPRYQAMVHVGSIRQTATIITMSRDCLRTGDKAQVRFRFIKNPEYLHADCRMVFREGRTKAVGTVTKIYPHVSAMAQTSRQKPGKHHHGHHSKHKAQGGTGGGGGGTGGGGTPAGGSGTGTGAGGGAKKAVTPVGSNEPIPLEKRIKHAPTTGNKHLGTHGEV</sequence>
<dbReference type="InterPro" id="IPR035531">
    <property type="entry name" value="GTPBP1-like"/>
</dbReference>
<dbReference type="FunFam" id="3.40.50.300:FF:000091">
    <property type="entry name" value="Probable GTP-binding protein 1"/>
    <property type="match status" value="1"/>
</dbReference>
<evidence type="ECO:0000256" key="5">
    <source>
        <dbReference type="ARBA" id="ARBA00022741"/>
    </source>
</evidence>
<dbReference type="SUPFAM" id="SSF50447">
    <property type="entry name" value="Translation proteins"/>
    <property type="match status" value="1"/>
</dbReference>
<dbReference type="PANTHER" id="PTHR43721">
    <property type="entry name" value="ELONGATION FACTOR TU-RELATED"/>
    <property type="match status" value="1"/>
</dbReference>
<reference evidence="11" key="1">
    <citation type="submission" date="2025-08" db="UniProtKB">
        <authorList>
            <consortium name="RefSeq"/>
        </authorList>
    </citation>
    <scope>IDENTIFICATION</scope>
    <source>
        <tissue evidence="11">Gonad</tissue>
    </source>
</reference>
<dbReference type="InterPro" id="IPR050055">
    <property type="entry name" value="EF-Tu_GTPase"/>
</dbReference>
<evidence type="ECO:0000313" key="11">
    <source>
        <dbReference type="RefSeq" id="XP_019614941.1"/>
    </source>
</evidence>
<dbReference type="InterPro" id="IPR000795">
    <property type="entry name" value="T_Tr_GTP-bd_dom"/>
</dbReference>
<dbReference type="SUPFAM" id="SSF50465">
    <property type="entry name" value="EF-Tu/eEF-1alpha/eIF2-gamma C-terminal domain"/>
    <property type="match status" value="1"/>
</dbReference>